<dbReference type="EMBL" id="BJMN01000005">
    <property type="protein sequence ID" value="GEB55274.1"/>
    <property type="molecule type" value="Genomic_DNA"/>
</dbReference>
<sequence>MPGLQQSPPEGLGWAAAALRGLPLAVLFPAAHPAASARAASAAAVHLLVLDMIITLPGRSQSLLPDPGTFPPVSPPDARTAEGRPDPAVAPVGPCVSRPGMPLRSAVNVQGEVGAEEVGVLRWPTWMLRGRLEQQGARGGEWPCLSRT</sequence>
<evidence type="ECO:0000313" key="2">
    <source>
        <dbReference type="EMBL" id="GEB55274.1"/>
    </source>
</evidence>
<dbReference type="Proteomes" id="UP000315226">
    <property type="component" value="Unassembled WGS sequence"/>
</dbReference>
<keyword evidence="3" id="KW-1185">Reference proteome</keyword>
<evidence type="ECO:0000256" key="1">
    <source>
        <dbReference type="SAM" id="MobiDB-lite"/>
    </source>
</evidence>
<evidence type="ECO:0000313" key="3">
    <source>
        <dbReference type="Proteomes" id="UP000315226"/>
    </source>
</evidence>
<name>A0A4Y3RCS2_9ACTN</name>
<organism evidence="2 3">
    <name type="scientific">Streptomyces gardneri</name>
    <dbReference type="NCBI Taxonomy" id="66892"/>
    <lineage>
        <taxon>Bacteria</taxon>
        <taxon>Bacillati</taxon>
        <taxon>Actinomycetota</taxon>
        <taxon>Actinomycetes</taxon>
        <taxon>Kitasatosporales</taxon>
        <taxon>Streptomycetaceae</taxon>
        <taxon>Streptomyces</taxon>
    </lineage>
</organism>
<dbReference type="AlphaFoldDB" id="A0A4Y3RCS2"/>
<comment type="caution">
    <text evidence="2">The sequence shown here is derived from an EMBL/GenBank/DDBJ whole genome shotgun (WGS) entry which is preliminary data.</text>
</comment>
<gene>
    <name evidence="2" type="ORF">SGA01_08790</name>
</gene>
<feature type="region of interest" description="Disordered" evidence="1">
    <location>
        <begin position="60"/>
        <end position="95"/>
    </location>
</feature>
<proteinExistence type="predicted"/>
<reference evidence="2 3" key="1">
    <citation type="submission" date="2019-06" db="EMBL/GenBank/DDBJ databases">
        <title>Whole genome shotgun sequence of Streptomyces gardneri NBRC 12865.</title>
        <authorList>
            <person name="Hosoyama A."/>
            <person name="Uohara A."/>
            <person name="Ohji S."/>
            <person name="Ichikawa N."/>
        </authorList>
    </citation>
    <scope>NUCLEOTIDE SEQUENCE [LARGE SCALE GENOMIC DNA]</scope>
    <source>
        <strain evidence="2 3">NBRC 12865</strain>
    </source>
</reference>
<protein>
    <submittedName>
        <fullName evidence="2">Uncharacterized protein</fullName>
    </submittedName>
</protein>
<accession>A0A4Y3RCS2</accession>